<reference evidence="1" key="2">
    <citation type="submission" date="2018-07" db="EMBL/GenBank/DDBJ databases">
        <authorList>
            <consortium name="NCBI Pathogen Detection Project"/>
        </authorList>
    </citation>
    <scope>NUCLEOTIDE SEQUENCE</scope>
    <source>
        <strain evidence="1">23-88</strain>
    </source>
</reference>
<accession>A0A730ZL35</accession>
<organism evidence="1">
    <name type="scientific">Salmonella enterica subsp. houtenae serovar 1,40:z4,z32:-</name>
    <dbReference type="NCBI Taxonomy" id="1967604"/>
    <lineage>
        <taxon>Bacteria</taxon>
        <taxon>Pseudomonadati</taxon>
        <taxon>Pseudomonadota</taxon>
        <taxon>Gammaproteobacteria</taxon>
        <taxon>Enterobacterales</taxon>
        <taxon>Enterobacteriaceae</taxon>
        <taxon>Salmonella</taxon>
    </lineage>
</organism>
<dbReference type="GO" id="GO:1990238">
    <property type="term" value="F:double-stranded DNA endonuclease activity"/>
    <property type="evidence" value="ECO:0007669"/>
    <property type="project" value="TreeGrafter"/>
</dbReference>
<protein>
    <submittedName>
        <fullName evidence="1">Rpn family recombination-promoting nuclease/putative transposase</fullName>
    </submittedName>
</protein>
<name>A0A730ZL35_SALHO</name>
<evidence type="ECO:0000313" key="1">
    <source>
        <dbReference type="EMBL" id="HAE4187194.1"/>
    </source>
</evidence>
<proteinExistence type="predicted"/>
<dbReference type="EMBL" id="DAARWD010000001">
    <property type="protein sequence ID" value="HAE4187194.1"/>
    <property type="molecule type" value="Genomic_DNA"/>
</dbReference>
<dbReference type="PANTHER" id="PTHR34611">
    <property type="match status" value="1"/>
</dbReference>
<gene>
    <name evidence="1" type="ORF">GND90_000083</name>
</gene>
<dbReference type="GO" id="GO:0006310">
    <property type="term" value="P:DNA recombination"/>
    <property type="evidence" value="ECO:0007669"/>
    <property type="project" value="TreeGrafter"/>
</dbReference>
<sequence length="93" mass="10374">MLQAGEAQDARTLLYEMAQRAPQYGDELMTLAEQLKQEGRIEGIQQGMRQGMQTGEREASRKIARAMLEKGIPEADIIEMTGISAEELPSLQH</sequence>
<comment type="caution">
    <text evidence="1">The sequence shown here is derived from an EMBL/GenBank/DDBJ whole genome shotgun (WGS) entry which is preliminary data.</text>
</comment>
<dbReference type="InterPro" id="IPR051699">
    <property type="entry name" value="Rpn/YhgA-like_nuclease"/>
</dbReference>
<dbReference type="AlphaFoldDB" id="A0A730ZL35"/>
<dbReference type="PANTHER" id="PTHR34611:SF2">
    <property type="entry name" value="INACTIVE RECOMBINATION-PROMOTING NUCLEASE-LIKE PROTEIN RPNE-RELATED"/>
    <property type="match status" value="1"/>
</dbReference>
<reference evidence="1" key="1">
    <citation type="journal article" date="2018" name="Genome Biol.">
        <title>SKESA: strategic k-mer extension for scrupulous assemblies.</title>
        <authorList>
            <person name="Souvorov A."/>
            <person name="Agarwala R."/>
            <person name="Lipman D.J."/>
        </authorList>
    </citation>
    <scope>NUCLEOTIDE SEQUENCE</scope>
    <source>
        <strain evidence="1">23-88</strain>
    </source>
</reference>